<accession>A0ACD3A003</accession>
<gene>
    <name evidence="1" type="ORF">BDN72DRAFT_906089</name>
</gene>
<keyword evidence="2" id="KW-1185">Reference proteome</keyword>
<organism evidence="1 2">
    <name type="scientific">Pluteus cervinus</name>
    <dbReference type="NCBI Taxonomy" id="181527"/>
    <lineage>
        <taxon>Eukaryota</taxon>
        <taxon>Fungi</taxon>
        <taxon>Dikarya</taxon>
        <taxon>Basidiomycota</taxon>
        <taxon>Agaricomycotina</taxon>
        <taxon>Agaricomycetes</taxon>
        <taxon>Agaricomycetidae</taxon>
        <taxon>Agaricales</taxon>
        <taxon>Pluteineae</taxon>
        <taxon>Pluteaceae</taxon>
        <taxon>Pluteus</taxon>
    </lineage>
</organism>
<evidence type="ECO:0000313" key="1">
    <source>
        <dbReference type="EMBL" id="TFK59183.1"/>
    </source>
</evidence>
<protein>
    <submittedName>
        <fullName evidence="1">Uncharacterized protein</fullName>
    </submittedName>
</protein>
<reference evidence="1 2" key="1">
    <citation type="journal article" date="2019" name="Nat. Ecol. Evol.">
        <title>Megaphylogeny resolves global patterns of mushroom evolution.</title>
        <authorList>
            <person name="Varga T."/>
            <person name="Krizsan K."/>
            <person name="Foldi C."/>
            <person name="Dima B."/>
            <person name="Sanchez-Garcia M."/>
            <person name="Sanchez-Ramirez S."/>
            <person name="Szollosi G.J."/>
            <person name="Szarkandi J.G."/>
            <person name="Papp V."/>
            <person name="Albert L."/>
            <person name="Andreopoulos W."/>
            <person name="Angelini C."/>
            <person name="Antonin V."/>
            <person name="Barry K.W."/>
            <person name="Bougher N.L."/>
            <person name="Buchanan P."/>
            <person name="Buyck B."/>
            <person name="Bense V."/>
            <person name="Catcheside P."/>
            <person name="Chovatia M."/>
            <person name="Cooper J."/>
            <person name="Damon W."/>
            <person name="Desjardin D."/>
            <person name="Finy P."/>
            <person name="Geml J."/>
            <person name="Haridas S."/>
            <person name="Hughes K."/>
            <person name="Justo A."/>
            <person name="Karasinski D."/>
            <person name="Kautmanova I."/>
            <person name="Kiss B."/>
            <person name="Kocsube S."/>
            <person name="Kotiranta H."/>
            <person name="LaButti K.M."/>
            <person name="Lechner B.E."/>
            <person name="Liimatainen K."/>
            <person name="Lipzen A."/>
            <person name="Lukacs Z."/>
            <person name="Mihaltcheva S."/>
            <person name="Morgado L.N."/>
            <person name="Niskanen T."/>
            <person name="Noordeloos M.E."/>
            <person name="Ohm R.A."/>
            <person name="Ortiz-Santana B."/>
            <person name="Ovrebo C."/>
            <person name="Racz N."/>
            <person name="Riley R."/>
            <person name="Savchenko A."/>
            <person name="Shiryaev A."/>
            <person name="Soop K."/>
            <person name="Spirin V."/>
            <person name="Szebenyi C."/>
            <person name="Tomsovsky M."/>
            <person name="Tulloss R.E."/>
            <person name="Uehling J."/>
            <person name="Grigoriev I.V."/>
            <person name="Vagvolgyi C."/>
            <person name="Papp T."/>
            <person name="Martin F.M."/>
            <person name="Miettinen O."/>
            <person name="Hibbett D.S."/>
            <person name="Nagy L.G."/>
        </authorList>
    </citation>
    <scope>NUCLEOTIDE SEQUENCE [LARGE SCALE GENOMIC DNA]</scope>
    <source>
        <strain evidence="1 2">NL-1719</strain>
    </source>
</reference>
<sequence length="657" mass="75433">MSVVAYFTYPPPPTSNSMTATLIQLAGVILNTPAVHGLTVHNLTTFIRLLKHLKHEIALYSPSNGATGPPHSLPVYLNTLMAGFLDVGVDEMLTMWHCFKDYIWFEIENESQLRLSPDEEKRLTSYGTQSERVEQHVVGIMLYPPQHTCIRCGLQFKLSTMSRVQVLVYSASTGLMGRRAYSSSFKCQECHIRYYHNHYVVNGTRVYYGPAYIPQFIQIEDHAFVEHALCELFTTQMLYAWVSSQNCAKIFNAIANLHEGVSVLSSEQVFRAFAYNALLRHHYELRRPLTIQNGGDNDHRLKLAMEARNSYIIRNGQEEVMHACSTCERQWISGPGYKGLRSFRAVVTDGITLGHPCCKVHNCPNPLPNNRAHFCEDHKDRKKTCVVVECKVVAEEGFGTCTDPAHRLLETTRNEKKRAFFQLQKRLQRPLHESAQLADPMGRVEEVEWDEPGLEDEGKDTGKPEEGNKPPKARFARRRSHNEQLIVSCCGVIIARATMFGAEAVSAVKDMFKSVYRCPEDLPDVGFYDDACHWQAHLQKEQDTYFKDMILPVDVFHFKSKHKESDEFCQKNCNPAMWKELFDKDNNWVFNSSAAEQVNVWMGGYLAIVRDMLADRYNFFLDEMIKRRNEVLIKQLYEKGKVPYHIPFYKAQEGLEE</sequence>
<dbReference type="Proteomes" id="UP000308600">
    <property type="component" value="Unassembled WGS sequence"/>
</dbReference>
<name>A0ACD3A003_9AGAR</name>
<proteinExistence type="predicted"/>
<evidence type="ECO:0000313" key="2">
    <source>
        <dbReference type="Proteomes" id="UP000308600"/>
    </source>
</evidence>
<dbReference type="EMBL" id="ML209055">
    <property type="protein sequence ID" value="TFK59183.1"/>
    <property type="molecule type" value="Genomic_DNA"/>
</dbReference>